<evidence type="ECO:0000256" key="3">
    <source>
        <dbReference type="SAM" id="MobiDB-lite"/>
    </source>
</evidence>
<comment type="caution">
    <text evidence="4">The sequence shown here is derived from an EMBL/GenBank/DDBJ whole genome shotgun (WGS) entry which is preliminary data.</text>
</comment>
<dbReference type="GO" id="GO:0005829">
    <property type="term" value="C:cytosol"/>
    <property type="evidence" value="ECO:0007669"/>
    <property type="project" value="TreeGrafter"/>
</dbReference>
<dbReference type="SUPFAM" id="SSF52151">
    <property type="entry name" value="FabD/lysophospholipase-like"/>
    <property type="match status" value="1"/>
</dbReference>
<dbReference type="GO" id="GO:0005544">
    <property type="term" value="F:calcium-dependent phospholipid binding"/>
    <property type="evidence" value="ECO:0007669"/>
    <property type="project" value="TreeGrafter"/>
</dbReference>
<evidence type="ECO:0000313" key="4">
    <source>
        <dbReference type="EMBL" id="CAB4044591.1"/>
    </source>
</evidence>
<evidence type="ECO:0000256" key="2">
    <source>
        <dbReference type="ARBA" id="ARBA00023098"/>
    </source>
</evidence>
<feature type="non-terminal residue" evidence="4">
    <location>
        <position position="1"/>
    </location>
</feature>
<organism evidence="4 5">
    <name type="scientific">Paramuricea clavata</name>
    <name type="common">Red gorgonian</name>
    <name type="synonym">Violescent sea-whip</name>
    <dbReference type="NCBI Taxonomy" id="317549"/>
    <lineage>
        <taxon>Eukaryota</taxon>
        <taxon>Metazoa</taxon>
        <taxon>Cnidaria</taxon>
        <taxon>Anthozoa</taxon>
        <taxon>Octocorallia</taxon>
        <taxon>Malacalcyonacea</taxon>
        <taxon>Plexauridae</taxon>
        <taxon>Paramuricea</taxon>
    </lineage>
</organism>
<evidence type="ECO:0000256" key="1">
    <source>
        <dbReference type="ARBA" id="ARBA00022801"/>
    </source>
</evidence>
<feature type="compositionally biased region" description="Acidic residues" evidence="3">
    <location>
        <begin position="113"/>
        <end position="130"/>
    </location>
</feature>
<dbReference type="InterPro" id="IPR016035">
    <property type="entry name" value="Acyl_Trfase/lysoPLipase"/>
</dbReference>
<dbReference type="Gene3D" id="3.40.1090.10">
    <property type="entry name" value="Cytosolic phospholipase A2 catalytic domain"/>
    <property type="match status" value="1"/>
</dbReference>
<accession>A0A7D9KF14</accession>
<keyword evidence="1" id="KW-0378">Hydrolase</keyword>
<dbReference type="EMBL" id="CACRXK020035520">
    <property type="protein sequence ID" value="CAB4044591.1"/>
    <property type="molecule type" value="Genomic_DNA"/>
</dbReference>
<protein>
    <submittedName>
        <fullName evidence="4">Cytosolic phospholipase A2-like</fullName>
    </submittedName>
</protein>
<keyword evidence="5" id="KW-1185">Reference proteome</keyword>
<dbReference type="GO" id="GO:0005509">
    <property type="term" value="F:calcium ion binding"/>
    <property type="evidence" value="ECO:0007669"/>
    <property type="project" value="TreeGrafter"/>
</dbReference>
<dbReference type="AlphaFoldDB" id="A0A7D9KF14"/>
<reference evidence="4" key="1">
    <citation type="submission" date="2020-04" db="EMBL/GenBank/DDBJ databases">
        <authorList>
            <person name="Alioto T."/>
            <person name="Alioto T."/>
            <person name="Gomez Garrido J."/>
        </authorList>
    </citation>
    <scope>NUCLEOTIDE SEQUENCE</scope>
    <source>
        <strain evidence="4">A484AB</strain>
    </source>
</reference>
<gene>
    <name evidence="4" type="ORF">PACLA_8A050889</name>
</gene>
<dbReference type="PANTHER" id="PTHR10728">
    <property type="entry name" value="CYTOSOLIC PHOSPHOLIPASE A2"/>
    <property type="match status" value="1"/>
</dbReference>
<feature type="non-terminal residue" evidence="4">
    <location>
        <position position="130"/>
    </location>
</feature>
<dbReference type="Pfam" id="PF01735">
    <property type="entry name" value="PLA2_B"/>
    <property type="match status" value="1"/>
</dbReference>
<dbReference type="GO" id="GO:0047498">
    <property type="term" value="F:calcium-dependent phospholipase A2 activity"/>
    <property type="evidence" value="ECO:0007669"/>
    <property type="project" value="TreeGrafter"/>
</dbReference>
<name>A0A7D9KF14_PARCT</name>
<dbReference type="GO" id="GO:0046475">
    <property type="term" value="P:glycerophospholipid catabolic process"/>
    <property type="evidence" value="ECO:0007669"/>
    <property type="project" value="TreeGrafter"/>
</dbReference>
<feature type="region of interest" description="Disordered" evidence="3">
    <location>
        <begin position="108"/>
        <end position="130"/>
    </location>
</feature>
<sequence length="130" mass="14563">NQESKLSDQSKNVSLGEAPLPITTSIRVRLDVPAKEFNEWVEFTPFEYGMAKYGVFGKIEEFGGKFYKGQLVKKFEEPPLSYLQGIWGSVFAIILAAKYEKVALEAAGQCKTEDDDSEDEKDGVLEDEVD</sequence>
<dbReference type="Proteomes" id="UP001152795">
    <property type="component" value="Unassembled WGS sequence"/>
</dbReference>
<keyword evidence="2" id="KW-0443">Lipid metabolism</keyword>
<dbReference type="InterPro" id="IPR002642">
    <property type="entry name" value="LysoPLipase_cat_dom"/>
</dbReference>
<evidence type="ECO:0000313" key="5">
    <source>
        <dbReference type="Proteomes" id="UP001152795"/>
    </source>
</evidence>
<dbReference type="PROSITE" id="PS51210">
    <property type="entry name" value="PLA2C"/>
    <property type="match status" value="1"/>
</dbReference>
<proteinExistence type="predicted"/>
<dbReference type="PANTHER" id="PTHR10728:SF40">
    <property type="entry name" value="PATATIN FAMILY PROTEIN"/>
    <property type="match status" value="1"/>
</dbReference>